<dbReference type="Proteomes" id="UP000245207">
    <property type="component" value="Unassembled WGS sequence"/>
</dbReference>
<feature type="domain" description="FAR1" evidence="2">
    <location>
        <begin position="112"/>
        <end position="177"/>
    </location>
</feature>
<proteinExistence type="predicted"/>
<comment type="caution">
    <text evidence="3">The sequence shown here is derived from an EMBL/GenBank/DDBJ whole genome shotgun (WGS) entry which is preliminary data.</text>
</comment>
<evidence type="ECO:0000259" key="2">
    <source>
        <dbReference type="Pfam" id="PF03101"/>
    </source>
</evidence>
<evidence type="ECO:0000256" key="1">
    <source>
        <dbReference type="SAM" id="Phobius"/>
    </source>
</evidence>
<keyword evidence="1" id="KW-0812">Transmembrane</keyword>
<feature type="transmembrane region" description="Helical" evidence="1">
    <location>
        <begin position="12"/>
        <end position="36"/>
    </location>
</feature>
<evidence type="ECO:0000313" key="4">
    <source>
        <dbReference type="Proteomes" id="UP000245207"/>
    </source>
</evidence>
<keyword evidence="1" id="KW-0472">Membrane</keyword>
<protein>
    <submittedName>
        <fullName evidence="3">Far-red impaired responsive (FAR1) family protein</fullName>
    </submittedName>
</protein>
<keyword evidence="1" id="KW-1133">Transmembrane helix</keyword>
<dbReference type="PANTHER" id="PTHR46328:SF15">
    <property type="entry name" value="PROTEIN FAR1-RELATED SEQUENCE 5-LIKE"/>
    <property type="match status" value="1"/>
</dbReference>
<gene>
    <name evidence="3" type="ORF">CTI12_AA485800</name>
</gene>
<dbReference type="InterPro" id="IPR004330">
    <property type="entry name" value="FAR1_DNA_bnd_dom"/>
</dbReference>
<dbReference type="AlphaFoldDB" id="A0A2U1LJ37"/>
<dbReference type="PANTHER" id="PTHR46328">
    <property type="entry name" value="FAR-RED IMPAIRED RESPONSIVE (FAR1) FAMILY PROTEIN-RELATED"/>
    <property type="match status" value="1"/>
</dbReference>
<sequence length="279" mass="32184">MGARLTWNQKVVCSIHTGFIFFSVFCFVFMAFQTLISDPRSLVLLFFDILFLPQGIFSSFSWTKQHGVSVNELRIWPNTSYVVSSRQICGQLLKKTTCGYMEFDSGDDAKKIYDEYARSVGFKMRIDQCRGSQVDKKIISCKLSCNKEGYYTKAKNQFGQIRKQHTNSRQGCNAIMLEILGNNTFFVLHTCKEGKIQALTAELKHQDKLIKFYREHLSTFLGDLDQQTEILSTKIQVAVDNMRDRNKRTGMVDLYSPCRPSECGFSSYIVFKFIIKHYS</sequence>
<dbReference type="OrthoDB" id="1880485at2759"/>
<organism evidence="3 4">
    <name type="scientific">Artemisia annua</name>
    <name type="common">Sweet wormwood</name>
    <dbReference type="NCBI Taxonomy" id="35608"/>
    <lineage>
        <taxon>Eukaryota</taxon>
        <taxon>Viridiplantae</taxon>
        <taxon>Streptophyta</taxon>
        <taxon>Embryophyta</taxon>
        <taxon>Tracheophyta</taxon>
        <taxon>Spermatophyta</taxon>
        <taxon>Magnoliopsida</taxon>
        <taxon>eudicotyledons</taxon>
        <taxon>Gunneridae</taxon>
        <taxon>Pentapetalae</taxon>
        <taxon>asterids</taxon>
        <taxon>campanulids</taxon>
        <taxon>Asterales</taxon>
        <taxon>Asteraceae</taxon>
        <taxon>Asteroideae</taxon>
        <taxon>Anthemideae</taxon>
        <taxon>Artemisiinae</taxon>
        <taxon>Artemisia</taxon>
    </lineage>
</organism>
<dbReference type="EMBL" id="PKPP01009118">
    <property type="protein sequence ID" value="PWA49006.1"/>
    <property type="molecule type" value="Genomic_DNA"/>
</dbReference>
<evidence type="ECO:0000313" key="3">
    <source>
        <dbReference type="EMBL" id="PWA49006.1"/>
    </source>
</evidence>
<dbReference type="STRING" id="35608.A0A2U1LJ37"/>
<reference evidence="3 4" key="1">
    <citation type="journal article" date="2018" name="Mol. Plant">
        <title>The genome of Artemisia annua provides insight into the evolution of Asteraceae family and artemisinin biosynthesis.</title>
        <authorList>
            <person name="Shen Q."/>
            <person name="Zhang L."/>
            <person name="Liao Z."/>
            <person name="Wang S."/>
            <person name="Yan T."/>
            <person name="Shi P."/>
            <person name="Liu M."/>
            <person name="Fu X."/>
            <person name="Pan Q."/>
            <person name="Wang Y."/>
            <person name="Lv Z."/>
            <person name="Lu X."/>
            <person name="Zhang F."/>
            <person name="Jiang W."/>
            <person name="Ma Y."/>
            <person name="Chen M."/>
            <person name="Hao X."/>
            <person name="Li L."/>
            <person name="Tang Y."/>
            <person name="Lv G."/>
            <person name="Zhou Y."/>
            <person name="Sun X."/>
            <person name="Brodelius P.E."/>
            <person name="Rose J.K.C."/>
            <person name="Tang K."/>
        </authorList>
    </citation>
    <scope>NUCLEOTIDE SEQUENCE [LARGE SCALE GENOMIC DNA]</scope>
    <source>
        <strain evidence="4">cv. Huhao1</strain>
        <tissue evidence="3">Leaf</tissue>
    </source>
</reference>
<dbReference type="Pfam" id="PF03101">
    <property type="entry name" value="FAR1"/>
    <property type="match status" value="1"/>
</dbReference>
<name>A0A2U1LJ37_ARTAN</name>
<accession>A0A2U1LJ37</accession>
<keyword evidence="4" id="KW-1185">Reference proteome</keyword>